<evidence type="ECO:0000313" key="17">
    <source>
        <dbReference type="Proteomes" id="UP000595420"/>
    </source>
</evidence>
<evidence type="ECO:0000256" key="6">
    <source>
        <dbReference type="ARBA" id="ARBA00022917"/>
    </source>
</evidence>
<keyword evidence="3 10" id="KW-0436">Ligase</keyword>
<dbReference type="CDD" id="cd00806">
    <property type="entry name" value="TrpRS_core"/>
    <property type="match status" value="1"/>
</dbReference>
<evidence type="ECO:0000256" key="1">
    <source>
        <dbReference type="ARBA" id="ARBA00005594"/>
    </source>
</evidence>
<accession>A0A060UUR6</accession>
<dbReference type="GO" id="GO:0005829">
    <property type="term" value="C:cytosol"/>
    <property type="evidence" value="ECO:0007669"/>
    <property type="project" value="TreeGrafter"/>
</dbReference>
<evidence type="ECO:0000313" key="16">
    <source>
        <dbReference type="Proteomes" id="UP000193925"/>
    </source>
</evidence>
<dbReference type="GO" id="GO:0006436">
    <property type="term" value="P:tryptophanyl-tRNA aminoacylation"/>
    <property type="evidence" value="ECO:0007669"/>
    <property type="project" value="UniProtKB-UniRule"/>
</dbReference>
<organism evidence="11">
    <name type="scientific">Acidithiobacillus ferrivorans</name>
    <dbReference type="NCBI Taxonomy" id="160808"/>
    <lineage>
        <taxon>Bacteria</taxon>
        <taxon>Pseudomonadati</taxon>
        <taxon>Pseudomonadota</taxon>
        <taxon>Acidithiobacillia</taxon>
        <taxon>Acidithiobacillales</taxon>
        <taxon>Acidithiobacillaceae</taxon>
        <taxon>Acidithiobacillus</taxon>
    </lineage>
</organism>
<dbReference type="Proteomes" id="UP000093129">
    <property type="component" value="Unassembled WGS sequence"/>
</dbReference>
<keyword evidence="4 10" id="KW-0547">Nucleotide-binding</keyword>
<dbReference type="EMBL" id="CP059488">
    <property type="protein sequence ID" value="QQD73828.1"/>
    <property type="molecule type" value="Genomic_DNA"/>
</dbReference>
<dbReference type="InterPro" id="IPR001412">
    <property type="entry name" value="aa-tRNA-synth_I_CS"/>
</dbReference>
<dbReference type="RefSeq" id="WP_035190343.1">
    <property type="nucleotide sequence ID" value="NZ_CCCS020000001.1"/>
</dbReference>
<dbReference type="NCBIfam" id="TIGR00233">
    <property type="entry name" value="trpS"/>
    <property type="match status" value="1"/>
</dbReference>
<evidence type="ECO:0000256" key="9">
    <source>
        <dbReference type="NCBIfam" id="TIGR00233"/>
    </source>
</evidence>
<dbReference type="PROSITE" id="PS00178">
    <property type="entry name" value="AA_TRNA_LIGASE_I"/>
    <property type="match status" value="1"/>
</dbReference>
<evidence type="ECO:0000313" key="11">
    <source>
        <dbReference type="EMBL" id="CDQ12372.1"/>
    </source>
</evidence>
<reference evidence="12 15" key="3">
    <citation type="submission" date="2016-07" db="EMBL/GenBank/DDBJ databases">
        <title>Draft genome of a psychrotolerant acidophile Acidithiobacillus ferrivorans strain YL15.</title>
        <authorList>
            <person name="Peng T."/>
            <person name="Ma L."/>
            <person name="Nan M."/>
            <person name="An N."/>
            <person name="Wang M."/>
            <person name="Qiu G."/>
            <person name="Zeng W."/>
        </authorList>
    </citation>
    <scope>NUCLEOTIDE SEQUENCE [LARGE SCALE GENOMIC DNA]</scope>
    <source>
        <strain evidence="12 15">YL15</strain>
    </source>
</reference>
<dbReference type="InterPro" id="IPR002305">
    <property type="entry name" value="aa-tRNA-synth_Ic"/>
</dbReference>
<reference evidence="13 17" key="5">
    <citation type="submission" date="2020-07" db="EMBL/GenBank/DDBJ databases">
        <title>Complete genome sequence analysis of Acidithiobacillus ferrivorans XJFY6S-08 reveals extreme environmental adaptation to alpine acid mine drainage.</title>
        <authorList>
            <person name="Yan L."/>
            <person name="Ni Y."/>
        </authorList>
    </citation>
    <scope>NUCLEOTIDE SEQUENCE [LARGE SCALE GENOMIC DNA]</scope>
    <source>
        <strain evidence="13 17">XJFY6S-08</strain>
    </source>
</reference>
<dbReference type="PRINTS" id="PR01039">
    <property type="entry name" value="TRNASYNTHTRP"/>
</dbReference>
<dbReference type="EMBL" id="CCCS020000001">
    <property type="protein sequence ID" value="CDQ12372.1"/>
    <property type="molecule type" value="Genomic_DNA"/>
</dbReference>
<evidence type="ECO:0000313" key="14">
    <source>
        <dbReference type="EMBL" id="SMH65086.1"/>
    </source>
</evidence>
<evidence type="ECO:0000256" key="5">
    <source>
        <dbReference type="ARBA" id="ARBA00022840"/>
    </source>
</evidence>
<keyword evidence="7 10" id="KW-0030">Aminoacyl-tRNA synthetase</keyword>
<dbReference type="Proteomes" id="UP000193925">
    <property type="component" value="Chromosome AFERRI"/>
</dbReference>
<proteinExistence type="inferred from homology"/>
<reference evidence="11" key="1">
    <citation type="submission" date="2014-03" db="EMBL/GenBank/DDBJ databases">
        <authorList>
            <person name="Genoscope - CEA"/>
        </authorList>
    </citation>
    <scope>NUCLEOTIDE SEQUENCE [LARGE SCALE GENOMIC DNA]</scope>
    <source>
        <strain evidence="11">CF27</strain>
    </source>
</reference>
<evidence type="ECO:0000256" key="8">
    <source>
        <dbReference type="ARBA" id="ARBA00049929"/>
    </source>
</evidence>
<evidence type="ECO:0000256" key="2">
    <source>
        <dbReference type="ARBA" id="ARBA00013161"/>
    </source>
</evidence>
<dbReference type="SUPFAM" id="SSF52374">
    <property type="entry name" value="Nucleotidylyl transferase"/>
    <property type="match status" value="1"/>
</dbReference>
<evidence type="ECO:0000256" key="10">
    <source>
        <dbReference type="RuleBase" id="RU363036"/>
    </source>
</evidence>
<evidence type="ECO:0000256" key="4">
    <source>
        <dbReference type="ARBA" id="ARBA00022741"/>
    </source>
</evidence>
<dbReference type="GO" id="GO:0005524">
    <property type="term" value="F:ATP binding"/>
    <property type="evidence" value="ECO:0007669"/>
    <property type="project" value="UniProtKB-KW"/>
</dbReference>
<gene>
    <name evidence="14" type="primary">trpS</name>
    <name evidence="11" type="ORF">AFERRI_10195</name>
    <name evidence="14" type="ORF">AFERRI_11121</name>
    <name evidence="12" type="ORF">BBC27_14955</name>
    <name evidence="13" type="ORF">H2515_06215</name>
</gene>
<evidence type="ECO:0000313" key="13">
    <source>
        <dbReference type="EMBL" id="QQD73828.1"/>
    </source>
</evidence>
<keyword evidence="16" id="KW-1185">Reference proteome</keyword>
<dbReference type="GO" id="GO:0004830">
    <property type="term" value="F:tryptophan-tRNA ligase activity"/>
    <property type="evidence" value="ECO:0007669"/>
    <property type="project" value="UniProtKB-UniRule"/>
</dbReference>
<comment type="similarity">
    <text evidence="1 10">Belongs to the class-I aminoacyl-tRNA synthetase family.</text>
</comment>
<evidence type="ECO:0000256" key="3">
    <source>
        <dbReference type="ARBA" id="ARBA00022598"/>
    </source>
</evidence>
<sequence>MSEIIVSGMRPTGHLHLGHYHGVLKNWLRLQDTAECYFFVADWHALTTHYETTQGISAAVWDLLIEWLAVGVDPDKAVLFIQSHVPQHAELALLLGMLTPLPWLERVPTFKDQQEKLRERDLATFGFLGYPLLMTADILLYDAHKVPVGADQVAHLEISRELARRFNSFYGRDAGAAAQVEKGLQAMGKRAAKTFSALQQRFQQNGDALAVTEAVEFLEQQAGLSAGMREQLLARLEGKGRDILREPQALLTAASKMPGLDGQKMSKSYGNTIPLRAAPEEVQKKIRTMPTDPARVLRTDPGTPEKCPVWALHQVYSGLETQSWVRDGCITAGIGCLDCKRPLIEAVLAEQAPIRARAEYWAARPEQLREIAHGGAQRARQRAEQTLERVRAAMGLAHGQHGL</sequence>
<keyword evidence="6 10" id="KW-0648">Protein biosynthesis</keyword>
<evidence type="ECO:0000313" key="12">
    <source>
        <dbReference type="EMBL" id="OCB02057.1"/>
    </source>
</evidence>
<dbReference type="FunFam" id="1.10.240.10:FF:000005">
    <property type="entry name" value="Tryptophan--tRNA ligase"/>
    <property type="match status" value="1"/>
</dbReference>
<reference evidence="14 16" key="4">
    <citation type="submission" date="2017-03" db="EMBL/GenBank/DDBJ databases">
        <authorList>
            <person name="Regsiter A."/>
            <person name="William W."/>
        </authorList>
    </citation>
    <scope>NUCLEOTIDE SEQUENCE [LARGE SCALE GENOMIC DNA]</scope>
    <source>
        <strain evidence="14">PRJEB5721</strain>
    </source>
</reference>
<dbReference type="InterPro" id="IPR002306">
    <property type="entry name" value="Trp-tRNA-ligase"/>
</dbReference>
<evidence type="ECO:0000313" key="15">
    <source>
        <dbReference type="Proteomes" id="UP000093129"/>
    </source>
</evidence>
<protein>
    <recommendedName>
        <fullName evidence="2 9">Tryptophan--tRNA ligase</fullName>
        <ecNumber evidence="2 9">6.1.1.2</ecNumber>
    </recommendedName>
</protein>
<name>A0A060UUR6_9PROT</name>
<dbReference type="EC" id="6.1.1.2" evidence="2 9"/>
<dbReference type="Gene3D" id="3.40.50.620">
    <property type="entry name" value="HUPs"/>
    <property type="match status" value="1"/>
</dbReference>
<reference evidence="11" key="2">
    <citation type="submission" date="2014-07" db="EMBL/GenBank/DDBJ databases">
        <title>Initial genome analysis of the psychrotolerant acidophile Acidithiobacillus ferrivorans CF27: insights into iron and sulfur oxidation pathways and into biofilm formation.</title>
        <authorList>
            <person name="Talla E."/>
            <person name="Hedrich S."/>
            <person name="Mangenot S."/>
            <person name="Ji B."/>
            <person name="Johnson D.B."/>
            <person name="Barbe V."/>
            <person name="Bonnefoy V."/>
        </authorList>
    </citation>
    <scope>NUCLEOTIDE SEQUENCE [LARGE SCALE GENOMIC DNA]</scope>
    <source>
        <strain evidence="11">CF27</strain>
    </source>
</reference>
<dbReference type="InterPro" id="IPR050203">
    <property type="entry name" value="Trp-tRNA_synthetase"/>
</dbReference>
<dbReference type="Pfam" id="PF00579">
    <property type="entry name" value="tRNA-synt_1b"/>
    <property type="match status" value="2"/>
</dbReference>
<dbReference type="Gene3D" id="1.10.240.10">
    <property type="entry name" value="Tyrosyl-Transfer RNA Synthetase"/>
    <property type="match status" value="1"/>
</dbReference>
<dbReference type="EMBL" id="MASQ01000102">
    <property type="protein sequence ID" value="OCB02057.1"/>
    <property type="molecule type" value="Genomic_DNA"/>
</dbReference>
<dbReference type="PANTHER" id="PTHR43766:SF1">
    <property type="entry name" value="TRYPTOPHAN--TRNA LIGASE, MITOCHONDRIAL"/>
    <property type="match status" value="1"/>
</dbReference>
<dbReference type="EMBL" id="LT841305">
    <property type="protein sequence ID" value="SMH65086.1"/>
    <property type="molecule type" value="Genomic_DNA"/>
</dbReference>
<dbReference type="Proteomes" id="UP000595420">
    <property type="component" value="Chromosome"/>
</dbReference>
<comment type="catalytic activity">
    <reaction evidence="8">
        <text>tRNA(Trp) + L-tryptophan + ATP = L-tryptophyl-tRNA(Trp) + AMP + diphosphate + H(+)</text>
        <dbReference type="Rhea" id="RHEA:24080"/>
        <dbReference type="Rhea" id="RHEA-COMP:9671"/>
        <dbReference type="Rhea" id="RHEA-COMP:9705"/>
        <dbReference type="ChEBI" id="CHEBI:15378"/>
        <dbReference type="ChEBI" id="CHEBI:30616"/>
        <dbReference type="ChEBI" id="CHEBI:33019"/>
        <dbReference type="ChEBI" id="CHEBI:57912"/>
        <dbReference type="ChEBI" id="CHEBI:78442"/>
        <dbReference type="ChEBI" id="CHEBI:78535"/>
        <dbReference type="ChEBI" id="CHEBI:456215"/>
        <dbReference type="EC" id="6.1.1.2"/>
    </reaction>
</comment>
<evidence type="ECO:0000256" key="7">
    <source>
        <dbReference type="ARBA" id="ARBA00023146"/>
    </source>
</evidence>
<dbReference type="PANTHER" id="PTHR43766">
    <property type="entry name" value="TRYPTOPHAN--TRNA LIGASE, MITOCHONDRIAL"/>
    <property type="match status" value="1"/>
</dbReference>
<keyword evidence="5 10" id="KW-0067">ATP-binding</keyword>
<dbReference type="AlphaFoldDB" id="A0A060UUR6"/>
<dbReference type="InterPro" id="IPR014729">
    <property type="entry name" value="Rossmann-like_a/b/a_fold"/>
</dbReference>
<dbReference type="NCBIfam" id="NF008922">
    <property type="entry name" value="PRK12283.1"/>
    <property type="match status" value="1"/>
</dbReference>